<keyword evidence="3" id="KW-1185">Reference proteome</keyword>
<gene>
    <name evidence="2" type="ORF">BSAL_79445</name>
</gene>
<dbReference type="AlphaFoldDB" id="A0A0S4J1E4"/>
<sequence length="435" mass="49843">MNFLGDVWRHSFPRGLRYCKQCLILHSTLTSITKRYKHKRFIPRRELQDAVDSFVPMPGAPLLCLPIVRHVLLIRLINAVRSSVFGRPAWLFTLSVAKEHKKVKEWLEADLKRINNRKLEKFVDRDVFQREVLGTFHVAAMYHRAFRYGMCLCVVLIGIVLAELLFAEWLNIYLRYWRGMDDEKILAYFREVTERHTVSDVPAAYASKLPPPCALIQEGGTKRYSVEVCEFIAPDDSKRVVLIPTPCVGERSFFEAVGAIARKSDALILEGVPDADLNRVAPMILLPMREPTFGSFNLHHKYYDIVHGNKHEPPKLCASASESQVTKFVAQSLVPMTLRHILLPSLVSGSKAEAKNGWAHLKELLEDDDMLRKNPKRPDNTDGHYTICVPWTVGQIVNLEASLLKLGYRLRRHYALPWLTEDFMGENFLGRNAVK</sequence>
<evidence type="ECO:0000313" key="2">
    <source>
        <dbReference type="EMBL" id="CUG43883.1"/>
    </source>
</evidence>
<dbReference type="VEuPathDB" id="TriTrypDB:BSAL_79445"/>
<keyword evidence="1 2" id="KW-0812">Transmembrane</keyword>
<keyword evidence="1" id="KW-1133">Transmembrane helix</keyword>
<organism evidence="2 3">
    <name type="scientific">Bodo saltans</name>
    <name type="common">Flagellated protozoan</name>
    <dbReference type="NCBI Taxonomy" id="75058"/>
    <lineage>
        <taxon>Eukaryota</taxon>
        <taxon>Discoba</taxon>
        <taxon>Euglenozoa</taxon>
        <taxon>Kinetoplastea</taxon>
        <taxon>Metakinetoplastina</taxon>
        <taxon>Eubodonida</taxon>
        <taxon>Bodonidae</taxon>
        <taxon>Bodo</taxon>
    </lineage>
</organism>
<name>A0A0S4J1E4_BODSA</name>
<evidence type="ECO:0000256" key="1">
    <source>
        <dbReference type="SAM" id="Phobius"/>
    </source>
</evidence>
<accession>A0A0S4J1E4</accession>
<feature type="transmembrane region" description="Helical" evidence="1">
    <location>
        <begin position="145"/>
        <end position="170"/>
    </location>
</feature>
<dbReference type="OMA" id="HHRFLDI"/>
<reference evidence="3" key="1">
    <citation type="submission" date="2015-09" db="EMBL/GenBank/DDBJ databases">
        <authorList>
            <consortium name="Pathogen Informatics"/>
        </authorList>
    </citation>
    <scope>NUCLEOTIDE SEQUENCE [LARGE SCALE GENOMIC DNA]</scope>
    <source>
        <strain evidence="3">Lake Konstanz</strain>
    </source>
</reference>
<protein>
    <submittedName>
        <fullName evidence="2">Transmembrane protein, putative</fullName>
    </submittedName>
</protein>
<dbReference type="EMBL" id="CYKH01000812">
    <property type="protein sequence ID" value="CUG43883.1"/>
    <property type="molecule type" value="Genomic_DNA"/>
</dbReference>
<dbReference type="OrthoDB" id="275850at2759"/>
<keyword evidence="1" id="KW-0472">Membrane</keyword>
<proteinExistence type="predicted"/>
<dbReference type="Proteomes" id="UP000051952">
    <property type="component" value="Unassembled WGS sequence"/>
</dbReference>
<evidence type="ECO:0000313" key="3">
    <source>
        <dbReference type="Proteomes" id="UP000051952"/>
    </source>
</evidence>